<comment type="caution">
    <text evidence="3">The sequence shown here is derived from an EMBL/GenBank/DDBJ whole genome shotgun (WGS) entry which is preliminary data.</text>
</comment>
<organism evidence="3 4">
    <name type="scientific">Paenirhodobacter enshiensis</name>
    <dbReference type="NCBI Taxonomy" id="1105367"/>
    <lineage>
        <taxon>Bacteria</taxon>
        <taxon>Pseudomonadati</taxon>
        <taxon>Pseudomonadota</taxon>
        <taxon>Alphaproteobacteria</taxon>
        <taxon>Rhodobacterales</taxon>
        <taxon>Rhodobacter group</taxon>
        <taxon>Paenirhodobacter</taxon>
    </lineage>
</organism>
<dbReference type="PROSITE" id="PS51724">
    <property type="entry name" value="SPOR"/>
    <property type="match status" value="1"/>
</dbReference>
<evidence type="ECO:0000313" key="3">
    <source>
        <dbReference type="EMBL" id="KFI30870.1"/>
    </source>
</evidence>
<feature type="compositionally biased region" description="Low complexity" evidence="1">
    <location>
        <begin position="183"/>
        <end position="198"/>
    </location>
</feature>
<dbReference type="GO" id="GO:0042834">
    <property type="term" value="F:peptidoglycan binding"/>
    <property type="evidence" value="ECO:0007669"/>
    <property type="project" value="InterPro"/>
</dbReference>
<sequence>MRTKTLMAMTMTLTMATGLKAETPVEIVRIETVPGAATSCPNSPETAERYVLSDGRSILRCGAPTADPVGFLNGAHVEGLTVSGLAAGVTVAQPQAGTPSEAATVPAEPAPVAEPAAPAPEPVPVEEPAATEPAVADSAAPEPAPAAPAETAPEASEQPAAADVAAEDPVAPEPAAPEPAAPEPAASEPAAPQAAPPEAGNPQAASPADPTAETTSGAPQIEVPAPADAEAPAGAGEAPAPVLPKARPDEVGKSPRTGDARPAPKRHEAGKGDAPVGRCADASRCYVQLGAFGSAANVERARSALHALRMPVATQKLHLRNGGELTAVLAGPFEAARAEKALAAIRGCGFGAAMLR</sequence>
<dbReference type="Gene3D" id="3.30.70.1070">
    <property type="entry name" value="Sporulation related repeat"/>
    <property type="match status" value="1"/>
</dbReference>
<feature type="compositionally biased region" description="Low complexity" evidence="1">
    <location>
        <begin position="224"/>
        <end position="240"/>
    </location>
</feature>
<feature type="compositionally biased region" description="Low complexity" evidence="1">
    <location>
        <begin position="126"/>
        <end position="169"/>
    </location>
</feature>
<accession>A0A086Y9C0</accession>
<dbReference type="STRING" id="1105367.CG50_04015"/>
<evidence type="ECO:0000259" key="2">
    <source>
        <dbReference type="PROSITE" id="PS51724"/>
    </source>
</evidence>
<feature type="region of interest" description="Disordered" evidence="1">
    <location>
        <begin position="97"/>
        <end position="277"/>
    </location>
</feature>
<dbReference type="RefSeq" id="WP_051909309.1">
    <property type="nucleotide sequence ID" value="NZ_JFZB01000001.1"/>
</dbReference>
<dbReference type="Proteomes" id="UP000028824">
    <property type="component" value="Unassembled WGS sequence"/>
</dbReference>
<reference evidence="3 4" key="1">
    <citation type="submission" date="2014-03" db="EMBL/GenBank/DDBJ databases">
        <title>Genome of Paenirhodobacter enshiensis DW2-9.</title>
        <authorList>
            <person name="Wang D."/>
            <person name="Wang G."/>
        </authorList>
    </citation>
    <scope>NUCLEOTIDE SEQUENCE [LARGE SCALE GENOMIC DNA]</scope>
    <source>
        <strain evidence="3 4">DW2-9</strain>
    </source>
</reference>
<dbReference type="OrthoDB" id="7843142at2"/>
<dbReference type="SUPFAM" id="SSF110997">
    <property type="entry name" value="Sporulation related repeat"/>
    <property type="match status" value="1"/>
</dbReference>
<feature type="domain" description="SPOR" evidence="2">
    <location>
        <begin position="279"/>
        <end position="356"/>
    </location>
</feature>
<keyword evidence="4" id="KW-1185">Reference proteome</keyword>
<evidence type="ECO:0000313" key="4">
    <source>
        <dbReference type="Proteomes" id="UP000028824"/>
    </source>
</evidence>
<proteinExistence type="predicted"/>
<dbReference type="AlphaFoldDB" id="A0A086Y9C0"/>
<dbReference type="InterPro" id="IPR036680">
    <property type="entry name" value="SPOR-like_sf"/>
</dbReference>
<evidence type="ECO:0000256" key="1">
    <source>
        <dbReference type="SAM" id="MobiDB-lite"/>
    </source>
</evidence>
<protein>
    <recommendedName>
        <fullName evidence="2">SPOR domain-containing protein</fullName>
    </recommendedName>
</protein>
<dbReference type="Pfam" id="PF05036">
    <property type="entry name" value="SPOR"/>
    <property type="match status" value="1"/>
</dbReference>
<feature type="compositionally biased region" description="Pro residues" evidence="1">
    <location>
        <begin position="171"/>
        <end position="182"/>
    </location>
</feature>
<feature type="compositionally biased region" description="Low complexity" evidence="1">
    <location>
        <begin position="101"/>
        <end position="116"/>
    </location>
</feature>
<dbReference type="InterPro" id="IPR007730">
    <property type="entry name" value="SPOR-like_dom"/>
</dbReference>
<feature type="compositionally biased region" description="Basic and acidic residues" evidence="1">
    <location>
        <begin position="246"/>
        <end position="259"/>
    </location>
</feature>
<gene>
    <name evidence="3" type="ORF">CG50_04015</name>
</gene>
<name>A0A086Y9C0_9RHOB</name>
<dbReference type="EMBL" id="JFZB01000001">
    <property type="protein sequence ID" value="KFI30870.1"/>
    <property type="molecule type" value="Genomic_DNA"/>
</dbReference>